<keyword evidence="3" id="KW-0813">Transport</keyword>
<dbReference type="AlphaFoldDB" id="A0A327PQG2"/>
<dbReference type="RefSeq" id="WP_111610556.1">
    <property type="nucleotide sequence ID" value="NZ_QLLK01000003.1"/>
</dbReference>
<evidence type="ECO:0000256" key="4">
    <source>
        <dbReference type="ARBA" id="ARBA00022452"/>
    </source>
</evidence>
<dbReference type="PANTHER" id="PTHR30026:SF20">
    <property type="entry name" value="OUTER MEMBRANE PROTEIN TOLC"/>
    <property type="match status" value="1"/>
</dbReference>
<keyword evidence="5" id="KW-0812">Transmembrane</keyword>
<dbReference type="PANTHER" id="PTHR30026">
    <property type="entry name" value="OUTER MEMBRANE PROTEIN TOLC"/>
    <property type="match status" value="1"/>
</dbReference>
<organism evidence="9 10">
    <name type="scientific">Algoriphagus yeomjeoni</name>
    <dbReference type="NCBI Taxonomy" id="291403"/>
    <lineage>
        <taxon>Bacteria</taxon>
        <taxon>Pseudomonadati</taxon>
        <taxon>Bacteroidota</taxon>
        <taxon>Cytophagia</taxon>
        <taxon>Cytophagales</taxon>
        <taxon>Cyclobacteriaceae</taxon>
        <taxon>Algoriphagus</taxon>
    </lineage>
</organism>
<comment type="similarity">
    <text evidence="2">Belongs to the outer membrane factor (OMF) (TC 1.B.17) family.</text>
</comment>
<evidence type="ECO:0000313" key="10">
    <source>
        <dbReference type="Proteomes" id="UP000249610"/>
    </source>
</evidence>
<evidence type="ECO:0000256" key="2">
    <source>
        <dbReference type="ARBA" id="ARBA00007613"/>
    </source>
</evidence>
<evidence type="ECO:0000256" key="5">
    <source>
        <dbReference type="ARBA" id="ARBA00022692"/>
    </source>
</evidence>
<sequence length="497" mass="56958">MKIRNLLFIKTVITLVLVCSLLDFAAAQETKTFTLKELVQQAKDGSPVALRAKTRRENRYWQYRLFRSNYNPQLRLTGTIPQYYQEFNNITQPDGSIEFIEVKQNLMDLGLGLEQVIGATGGTVSVNTSTNRFDNFLTNPGQPQTRYSGVPISVALNQPIFAFNPYKWDKKIEPLLYEESKREYVQEMEEVSIYVTQLYFDYLIAQVNSEIAASNLKNTEDIFTIEKKRNELGVTPEDDLLQVELQVLNAQQAAAQAQVDLESAAFAMNSFIGLNQSSNLNLVSPIDIPEFEVNVERAIELAFQNRSEAIGYERQKTEAESQVAQARGQRFQVLLNARYGYNNAAFNFPDIYQNPNTQALVSLGLSVPILDWGRNKARMSMAMANQELVESTVAQELINFEQEIFTMVKNFLMIKERLNVTKISDDVAQRRYEIALKRYQTGNVTITNLNIAQNEKDANKRAFYTSLRDFWMAYYELRSLTLYDFEKGELLYVPEAN</sequence>
<dbReference type="GO" id="GO:0009279">
    <property type="term" value="C:cell outer membrane"/>
    <property type="evidence" value="ECO:0007669"/>
    <property type="project" value="UniProtKB-SubCell"/>
</dbReference>
<dbReference type="Pfam" id="PF02321">
    <property type="entry name" value="OEP"/>
    <property type="match status" value="2"/>
</dbReference>
<keyword evidence="4" id="KW-1134">Transmembrane beta strand</keyword>
<dbReference type="InterPro" id="IPR051906">
    <property type="entry name" value="TolC-like"/>
</dbReference>
<feature type="signal peptide" evidence="8">
    <location>
        <begin position="1"/>
        <end position="25"/>
    </location>
</feature>
<dbReference type="OrthoDB" id="940457at2"/>
<proteinExistence type="inferred from homology"/>
<evidence type="ECO:0000256" key="8">
    <source>
        <dbReference type="SAM" id="SignalP"/>
    </source>
</evidence>
<evidence type="ECO:0000256" key="7">
    <source>
        <dbReference type="ARBA" id="ARBA00023237"/>
    </source>
</evidence>
<dbReference type="EMBL" id="QLLK01000003">
    <property type="protein sequence ID" value="RAI91896.1"/>
    <property type="molecule type" value="Genomic_DNA"/>
</dbReference>
<keyword evidence="8" id="KW-0732">Signal</keyword>
<dbReference type="SUPFAM" id="SSF56954">
    <property type="entry name" value="Outer membrane efflux proteins (OEP)"/>
    <property type="match status" value="1"/>
</dbReference>
<evidence type="ECO:0000256" key="1">
    <source>
        <dbReference type="ARBA" id="ARBA00004442"/>
    </source>
</evidence>
<keyword evidence="10" id="KW-1185">Reference proteome</keyword>
<keyword evidence="7" id="KW-0998">Cell outer membrane</keyword>
<evidence type="ECO:0000256" key="3">
    <source>
        <dbReference type="ARBA" id="ARBA00022448"/>
    </source>
</evidence>
<dbReference type="Proteomes" id="UP000249610">
    <property type="component" value="Unassembled WGS sequence"/>
</dbReference>
<evidence type="ECO:0000313" key="9">
    <source>
        <dbReference type="EMBL" id="RAI91896.1"/>
    </source>
</evidence>
<dbReference type="Gene3D" id="1.20.1600.10">
    <property type="entry name" value="Outer membrane efflux proteins (OEP)"/>
    <property type="match status" value="1"/>
</dbReference>
<dbReference type="GO" id="GO:1990281">
    <property type="term" value="C:efflux pump complex"/>
    <property type="evidence" value="ECO:0007669"/>
    <property type="project" value="TreeGrafter"/>
</dbReference>
<keyword evidence="6" id="KW-0472">Membrane</keyword>
<reference evidence="9 10" key="1">
    <citation type="submission" date="2018-06" db="EMBL/GenBank/DDBJ databases">
        <title>Genomic Encyclopedia of Archaeal and Bacterial Type Strains, Phase II (KMG-II): from individual species to whole genera.</title>
        <authorList>
            <person name="Goeker M."/>
        </authorList>
    </citation>
    <scope>NUCLEOTIDE SEQUENCE [LARGE SCALE GENOMIC DNA]</scope>
    <source>
        <strain evidence="9 10">DSM 23446</strain>
    </source>
</reference>
<feature type="chain" id="PRO_5016267045" evidence="8">
    <location>
        <begin position="26"/>
        <end position="497"/>
    </location>
</feature>
<protein>
    <submittedName>
        <fullName evidence="9">Outer membrane protein TolC</fullName>
    </submittedName>
</protein>
<comment type="subcellular location">
    <subcellularLocation>
        <location evidence="1">Cell outer membrane</location>
    </subcellularLocation>
</comment>
<accession>A0A327PQG2</accession>
<name>A0A327PQG2_9BACT</name>
<comment type="caution">
    <text evidence="9">The sequence shown here is derived from an EMBL/GenBank/DDBJ whole genome shotgun (WGS) entry which is preliminary data.</text>
</comment>
<dbReference type="GO" id="GO:0015288">
    <property type="term" value="F:porin activity"/>
    <property type="evidence" value="ECO:0007669"/>
    <property type="project" value="TreeGrafter"/>
</dbReference>
<evidence type="ECO:0000256" key="6">
    <source>
        <dbReference type="ARBA" id="ARBA00023136"/>
    </source>
</evidence>
<dbReference type="GO" id="GO:0015562">
    <property type="term" value="F:efflux transmembrane transporter activity"/>
    <property type="evidence" value="ECO:0007669"/>
    <property type="project" value="InterPro"/>
</dbReference>
<gene>
    <name evidence="9" type="ORF">LV83_01121</name>
</gene>
<dbReference type="InterPro" id="IPR003423">
    <property type="entry name" value="OMP_efflux"/>
</dbReference>